<sequence>MAYLRKTLEGYSRKFTSIWSAESTSTVSLTTYQTSSLLLDLSCFYSDSSDVLVPAYAILVLLILIAQLAGIALIAAFKSQVEGTFKTNLEQEFQKEYKQNQTEFRALFKKFECCGINGPQEF</sequence>
<name>A0ABQ9ER72_TEGGR</name>
<proteinExistence type="predicted"/>
<feature type="transmembrane region" description="Helical" evidence="5">
    <location>
        <begin position="55"/>
        <end position="77"/>
    </location>
</feature>
<keyword evidence="2 5" id="KW-0812">Transmembrane</keyword>
<evidence type="ECO:0000256" key="5">
    <source>
        <dbReference type="SAM" id="Phobius"/>
    </source>
</evidence>
<dbReference type="Proteomes" id="UP001217089">
    <property type="component" value="Unassembled WGS sequence"/>
</dbReference>
<dbReference type="EMBL" id="JARBDR010000813">
    <property type="protein sequence ID" value="KAJ8306401.1"/>
    <property type="molecule type" value="Genomic_DNA"/>
</dbReference>
<keyword evidence="4 5" id="KW-0472">Membrane</keyword>
<dbReference type="InterPro" id="IPR018499">
    <property type="entry name" value="Tetraspanin/Peripherin"/>
</dbReference>
<evidence type="ECO:0000256" key="4">
    <source>
        <dbReference type="ARBA" id="ARBA00023136"/>
    </source>
</evidence>
<comment type="caution">
    <text evidence="6">The sequence shown here is derived from an EMBL/GenBank/DDBJ whole genome shotgun (WGS) entry which is preliminary data.</text>
</comment>
<evidence type="ECO:0000313" key="6">
    <source>
        <dbReference type="EMBL" id="KAJ8306401.1"/>
    </source>
</evidence>
<dbReference type="Pfam" id="PF00335">
    <property type="entry name" value="Tetraspanin"/>
    <property type="match status" value="1"/>
</dbReference>
<keyword evidence="3 5" id="KW-1133">Transmembrane helix</keyword>
<organism evidence="6 7">
    <name type="scientific">Tegillarca granosa</name>
    <name type="common">Malaysian cockle</name>
    <name type="synonym">Anadara granosa</name>
    <dbReference type="NCBI Taxonomy" id="220873"/>
    <lineage>
        <taxon>Eukaryota</taxon>
        <taxon>Metazoa</taxon>
        <taxon>Spiralia</taxon>
        <taxon>Lophotrochozoa</taxon>
        <taxon>Mollusca</taxon>
        <taxon>Bivalvia</taxon>
        <taxon>Autobranchia</taxon>
        <taxon>Pteriomorphia</taxon>
        <taxon>Arcoida</taxon>
        <taxon>Arcoidea</taxon>
        <taxon>Arcidae</taxon>
        <taxon>Tegillarca</taxon>
    </lineage>
</organism>
<evidence type="ECO:0000256" key="3">
    <source>
        <dbReference type="ARBA" id="ARBA00022989"/>
    </source>
</evidence>
<evidence type="ECO:0000256" key="1">
    <source>
        <dbReference type="ARBA" id="ARBA00004141"/>
    </source>
</evidence>
<keyword evidence="7" id="KW-1185">Reference proteome</keyword>
<evidence type="ECO:0000313" key="7">
    <source>
        <dbReference type="Proteomes" id="UP001217089"/>
    </source>
</evidence>
<reference evidence="6 7" key="1">
    <citation type="submission" date="2022-12" db="EMBL/GenBank/DDBJ databases">
        <title>Chromosome-level genome of Tegillarca granosa.</title>
        <authorList>
            <person name="Kim J."/>
        </authorList>
    </citation>
    <scope>NUCLEOTIDE SEQUENCE [LARGE SCALE GENOMIC DNA]</scope>
    <source>
        <strain evidence="6">Teg-2019</strain>
        <tissue evidence="6">Adductor muscle</tissue>
    </source>
</reference>
<protein>
    <submittedName>
        <fullName evidence="6">Uncharacterized protein</fullName>
    </submittedName>
</protein>
<evidence type="ECO:0000256" key="2">
    <source>
        <dbReference type="ARBA" id="ARBA00022692"/>
    </source>
</evidence>
<gene>
    <name evidence="6" type="ORF">KUTeg_016946</name>
</gene>
<comment type="subcellular location">
    <subcellularLocation>
        <location evidence="1">Membrane</location>
        <topology evidence="1">Multi-pass membrane protein</topology>
    </subcellularLocation>
</comment>
<accession>A0ABQ9ER72</accession>